<keyword evidence="9" id="KW-0807">Transducer</keyword>
<dbReference type="GO" id="GO:0005549">
    <property type="term" value="F:odorant binding"/>
    <property type="evidence" value="ECO:0007669"/>
    <property type="project" value="InterPro"/>
</dbReference>
<dbReference type="EnsemblMetazoa" id="AATE018536-RA">
    <property type="protein sequence ID" value="AATE018536-PA.1"/>
    <property type="gene ID" value="AATE018536"/>
</dbReference>
<evidence type="ECO:0000256" key="6">
    <source>
        <dbReference type="ARBA" id="ARBA00022989"/>
    </source>
</evidence>
<evidence type="ECO:0000256" key="7">
    <source>
        <dbReference type="ARBA" id="ARBA00023136"/>
    </source>
</evidence>
<accession>A0A182JI56</accession>
<keyword evidence="4" id="KW-0812">Transmembrane</keyword>
<evidence type="ECO:0000256" key="8">
    <source>
        <dbReference type="ARBA" id="ARBA00023170"/>
    </source>
</evidence>
<proteinExistence type="predicted"/>
<sequence length="368" mass="42815">MDFLRLLGKYRFFRYTPADPLEACQYITNRIDNFNRGMGVSFFKHNHSFIKFFFIFGISCLVVYTASVLLSVYWFRHEITKVIFCMATFGFGCQAIMKIYSFIITRRHVLHLYMKNVKYYQDMLNQSDRVNQVLCENASLAYVLIKVTAIIYLILVIITMTLPGLSSMFLSSRILPFGFVLPLLNADTWTGYVWNYTFQVFCAYYYWMITVGSDITTIFNLLTAYGQLDVLMVLIDECNEQLARDEPLEAVRSKIVEIIQLHQHHRAYLQELVDFLNPYHFVTVGSTVPTMVISVLGVELIDALTEKVGAIHWHKLSVRDMKHMNMVLAMAQRPKMLLVATTPLNVTAYLKIHKFIYSMIMMLENTKE</sequence>
<dbReference type="VEuPathDB" id="VectorBase:AATE018536"/>
<dbReference type="GO" id="GO:0007165">
    <property type="term" value="P:signal transduction"/>
    <property type="evidence" value="ECO:0007669"/>
    <property type="project" value="UniProtKB-KW"/>
</dbReference>
<evidence type="ECO:0000256" key="5">
    <source>
        <dbReference type="ARBA" id="ARBA00022725"/>
    </source>
</evidence>
<evidence type="ECO:0000256" key="4">
    <source>
        <dbReference type="ARBA" id="ARBA00022692"/>
    </source>
</evidence>
<evidence type="ECO:0000256" key="1">
    <source>
        <dbReference type="ARBA" id="ARBA00004651"/>
    </source>
</evidence>
<dbReference type="GO" id="GO:0004984">
    <property type="term" value="F:olfactory receptor activity"/>
    <property type="evidence" value="ECO:0007669"/>
    <property type="project" value="InterPro"/>
</dbReference>
<comment type="subcellular location">
    <subcellularLocation>
        <location evidence="1">Cell membrane</location>
        <topology evidence="1">Multi-pass membrane protein</topology>
    </subcellularLocation>
</comment>
<organism evidence="10">
    <name type="scientific">Anopheles atroparvus</name>
    <name type="common">European mosquito</name>
    <dbReference type="NCBI Taxonomy" id="41427"/>
    <lineage>
        <taxon>Eukaryota</taxon>
        <taxon>Metazoa</taxon>
        <taxon>Ecdysozoa</taxon>
        <taxon>Arthropoda</taxon>
        <taxon>Hexapoda</taxon>
        <taxon>Insecta</taxon>
        <taxon>Pterygota</taxon>
        <taxon>Neoptera</taxon>
        <taxon>Endopterygota</taxon>
        <taxon>Diptera</taxon>
        <taxon>Nematocera</taxon>
        <taxon>Culicoidea</taxon>
        <taxon>Culicidae</taxon>
        <taxon>Anophelinae</taxon>
        <taxon>Anopheles</taxon>
    </lineage>
</organism>
<dbReference type="PANTHER" id="PTHR21137">
    <property type="entry name" value="ODORANT RECEPTOR"/>
    <property type="match status" value="1"/>
</dbReference>
<keyword evidence="6" id="KW-1133">Transmembrane helix</keyword>
<evidence type="ECO:0000256" key="2">
    <source>
        <dbReference type="ARBA" id="ARBA00022475"/>
    </source>
</evidence>
<reference evidence="10" key="1">
    <citation type="submission" date="2022-08" db="UniProtKB">
        <authorList>
            <consortium name="EnsemblMetazoa"/>
        </authorList>
    </citation>
    <scope>IDENTIFICATION</scope>
    <source>
        <strain evidence="10">EBRO</strain>
    </source>
</reference>
<evidence type="ECO:0000313" key="10">
    <source>
        <dbReference type="EnsemblMetazoa" id="AATE018536-PA.1"/>
    </source>
</evidence>
<dbReference type="PANTHER" id="PTHR21137:SF35">
    <property type="entry name" value="ODORANT RECEPTOR 19A-RELATED"/>
    <property type="match status" value="1"/>
</dbReference>
<evidence type="ECO:0000256" key="9">
    <source>
        <dbReference type="ARBA" id="ARBA00023224"/>
    </source>
</evidence>
<name>A0A182JI56_ANOAO</name>
<dbReference type="InterPro" id="IPR004117">
    <property type="entry name" value="7tm6_olfct_rcpt"/>
</dbReference>
<keyword evidence="7" id="KW-0472">Membrane</keyword>
<protein>
    <submittedName>
        <fullName evidence="10">Uncharacterized protein</fullName>
    </submittedName>
</protein>
<evidence type="ECO:0000256" key="3">
    <source>
        <dbReference type="ARBA" id="ARBA00022606"/>
    </source>
</evidence>
<dbReference type="AlphaFoldDB" id="A0A182JI56"/>
<keyword evidence="3" id="KW-0716">Sensory transduction</keyword>
<dbReference type="GO" id="GO:0005886">
    <property type="term" value="C:plasma membrane"/>
    <property type="evidence" value="ECO:0007669"/>
    <property type="project" value="UniProtKB-SubCell"/>
</dbReference>
<keyword evidence="5" id="KW-0552">Olfaction</keyword>
<keyword evidence="8" id="KW-0675">Receptor</keyword>
<keyword evidence="2" id="KW-1003">Cell membrane</keyword>